<dbReference type="InterPro" id="IPR011635">
    <property type="entry name" value="CARDB"/>
</dbReference>
<dbReference type="GeneID" id="56039000"/>
<feature type="domain" description="CARDB" evidence="2">
    <location>
        <begin position="46"/>
        <end position="122"/>
    </location>
</feature>
<evidence type="ECO:0000259" key="2">
    <source>
        <dbReference type="Pfam" id="PF07705"/>
    </source>
</evidence>
<dbReference type="Pfam" id="PF07705">
    <property type="entry name" value="CARDB"/>
    <property type="match status" value="1"/>
</dbReference>
<reference evidence="3 4" key="1">
    <citation type="submission" date="2020-06" db="EMBL/GenBank/DDBJ databases">
        <title>NJ-3-1, isolated from saline soil.</title>
        <authorList>
            <person name="Cui H.L."/>
            <person name="Shi X."/>
        </authorList>
    </citation>
    <scope>NUCLEOTIDE SEQUENCE [LARGE SCALE GENOMIC DNA]</scope>
    <source>
        <strain evidence="3 4">NJ-3-1</strain>
    </source>
</reference>
<dbReference type="Gene3D" id="2.60.40.10">
    <property type="entry name" value="Immunoglobulins"/>
    <property type="match status" value="1"/>
</dbReference>
<dbReference type="Proteomes" id="UP000509626">
    <property type="component" value="Chromosome"/>
</dbReference>
<proteinExistence type="predicted"/>
<gene>
    <name evidence="3" type="ORF">HUG12_16035</name>
</gene>
<organism evidence="3 4">
    <name type="scientific">Halorarum salinum</name>
    <dbReference type="NCBI Taxonomy" id="2743089"/>
    <lineage>
        <taxon>Archaea</taxon>
        <taxon>Methanobacteriati</taxon>
        <taxon>Methanobacteriota</taxon>
        <taxon>Stenosarchaea group</taxon>
        <taxon>Halobacteria</taxon>
        <taxon>Halobacteriales</taxon>
        <taxon>Haloferacaceae</taxon>
        <taxon>Halorarum</taxon>
    </lineage>
</organism>
<keyword evidence="1" id="KW-0812">Transmembrane</keyword>
<feature type="transmembrane region" description="Helical" evidence="1">
    <location>
        <begin position="157"/>
        <end position="176"/>
    </location>
</feature>
<keyword evidence="4" id="KW-1185">Reference proteome</keyword>
<dbReference type="EMBL" id="CP058579">
    <property type="protein sequence ID" value="QLG63160.1"/>
    <property type="molecule type" value="Genomic_DNA"/>
</dbReference>
<dbReference type="RefSeq" id="WP_179269745.1">
    <property type="nucleotide sequence ID" value="NZ_CP058579.1"/>
</dbReference>
<name>A0A7D5QDB7_9EURY</name>
<evidence type="ECO:0000256" key="1">
    <source>
        <dbReference type="SAM" id="Phobius"/>
    </source>
</evidence>
<protein>
    <recommendedName>
        <fullName evidence="2">CARDB domain-containing protein</fullName>
    </recommendedName>
</protein>
<evidence type="ECO:0000313" key="4">
    <source>
        <dbReference type="Proteomes" id="UP000509626"/>
    </source>
</evidence>
<sequence length="177" mass="18295">MGARSGTLAALLVLFAATLAAGSVAGTGTTCAADGDRKLCLADVHLSTDRIAAGDSATLEITVGNEGDAAANASVVMNTVDPENVTESYTLREERLEPGEELTVSQRLDASTVGTHGLQVLVFDGAIDHRYDASEVRILEVEPRSDGLGGSVDRAEYALVALLGSLGVAGVIVYRYD</sequence>
<keyword evidence="1" id="KW-0472">Membrane</keyword>
<dbReference type="KEGG" id="halu:HUG12_16035"/>
<accession>A0A7D5QDB7</accession>
<dbReference type="InterPro" id="IPR013783">
    <property type="entry name" value="Ig-like_fold"/>
</dbReference>
<dbReference type="OrthoDB" id="341232at2157"/>
<evidence type="ECO:0000313" key="3">
    <source>
        <dbReference type="EMBL" id="QLG63160.1"/>
    </source>
</evidence>
<dbReference type="AlphaFoldDB" id="A0A7D5QDB7"/>
<keyword evidence="1" id="KW-1133">Transmembrane helix</keyword>